<dbReference type="EMBL" id="JBHSOD010000102">
    <property type="protein sequence ID" value="MFC5890904.1"/>
    <property type="molecule type" value="Genomic_DNA"/>
</dbReference>
<reference evidence="3" key="1">
    <citation type="journal article" date="2019" name="Int. J. Syst. Evol. Microbiol.">
        <title>The Global Catalogue of Microorganisms (GCM) 10K type strain sequencing project: providing services to taxonomists for standard genome sequencing and annotation.</title>
        <authorList>
            <consortium name="The Broad Institute Genomics Platform"/>
            <consortium name="The Broad Institute Genome Sequencing Center for Infectious Disease"/>
            <person name="Wu L."/>
            <person name="Ma J."/>
        </authorList>
    </citation>
    <scope>NUCLEOTIDE SEQUENCE [LARGE SCALE GENOMIC DNA]</scope>
    <source>
        <strain evidence="3">CGMCC 4.1469</strain>
    </source>
</reference>
<evidence type="ECO:0000313" key="2">
    <source>
        <dbReference type="EMBL" id="MFC5890904.1"/>
    </source>
</evidence>
<organism evidence="2 3">
    <name type="scientific">Kitasatospora aburaviensis</name>
    <dbReference type="NCBI Taxonomy" id="67265"/>
    <lineage>
        <taxon>Bacteria</taxon>
        <taxon>Bacillati</taxon>
        <taxon>Actinomycetota</taxon>
        <taxon>Actinomycetes</taxon>
        <taxon>Kitasatosporales</taxon>
        <taxon>Streptomycetaceae</taxon>
        <taxon>Kitasatospora</taxon>
    </lineage>
</organism>
<comment type="similarity">
    <text evidence="1">Belongs to the UPF0161 family.</text>
</comment>
<sequence length="187" mass="20429">MTYPTPGPGAQFPPQRPERAWWWLPEKERRRRKAQRQEWLAYKRRNRKKKDRDWSDACDGVDCCCELGDPCLIALVPVMMAAGVRFALTGGRGGRPGTGGGAGADPAAPVPGGFAAGVLYGAVRYYRTEVSPKRPACCPYTPSCSTYAVQALHRHGALRGARLTVGRLLRCRPGVARRGTPDPVPGR</sequence>
<accession>A0ABW1FDC4</accession>
<evidence type="ECO:0000256" key="1">
    <source>
        <dbReference type="HAMAP-Rule" id="MF_00386"/>
    </source>
</evidence>
<dbReference type="Proteomes" id="UP001596067">
    <property type="component" value="Unassembled WGS sequence"/>
</dbReference>
<dbReference type="InterPro" id="IPR002696">
    <property type="entry name" value="Membr_insert_effic_factor_YidD"/>
</dbReference>
<keyword evidence="1" id="KW-1003">Cell membrane</keyword>
<protein>
    <recommendedName>
        <fullName evidence="1">Putative membrane protein insertion efficiency factor</fullName>
    </recommendedName>
</protein>
<comment type="function">
    <text evidence="1">Could be involved in insertion of integral membrane proteins into the membrane.</text>
</comment>
<gene>
    <name evidence="2" type="primary">yidD</name>
    <name evidence="2" type="ORF">ACFP0N_38730</name>
</gene>
<proteinExistence type="inferred from homology"/>
<dbReference type="NCBIfam" id="TIGR00278">
    <property type="entry name" value="membrane protein insertion efficiency factor YidD"/>
    <property type="match status" value="1"/>
</dbReference>
<keyword evidence="3" id="KW-1185">Reference proteome</keyword>
<dbReference type="PANTHER" id="PTHR33383:SF1">
    <property type="entry name" value="MEMBRANE PROTEIN INSERTION EFFICIENCY FACTOR-RELATED"/>
    <property type="match status" value="1"/>
</dbReference>
<dbReference type="HAMAP" id="MF_00386">
    <property type="entry name" value="UPF0161_YidD"/>
    <property type="match status" value="1"/>
</dbReference>
<dbReference type="RefSeq" id="WP_313767170.1">
    <property type="nucleotide sequence ID" value="NZ_BAAAVH010000031.1"/>
</dbReference>
<dbReference type="PANTHER" id="PTHR33383">
    <property type="entry name" value="MEMBRANE PROTEIN INSERTION EFFICIENCY FACTOR-RELATED"/>
    <property type="match status" value="1"/>
</dbReference>
<comment type="caution">
    <text evidence="2">The sequence shown here is derived from an EMBL/GenBank/DDBJ whole genome shotgun (WGS) entry which is preliminary data.</text>
</comment>
<keyword evidence="1" id="KW-0472">Membrane</keyword>
<name>A0ABW1FDC4_9ACTN</name>
<dbReference type="Pfam" id="PF01809">
    <property type="entry name" value="YidD"/>
    <property type="match status" value="1"/>
</dbReference>
<comment type="subcellular location">
    <subcellularLocation>
        <location evidence="1">Cell membrane</location>
        <topology evidence="1">Peripheral membrane protein</topology>
        <orientation evidence="1">Cytoplasmic side</orientation>
    </subcellularLocation>
</comment>
<dbReference type="SMART" id="SM01234">
    <property type="entry name" value="Haemolytic"/>
    <property type="match status" value="1"/>
</dbReference>
<evidence type="ECO:0000313" key="3">
    <source>
        <dbReference type="Proteomes" id="UP001596067"/>
    </source>
</evidence>